<organism evidence="2 3">
    <name type="scientific">Vigna unguiculata</name>
    <name type="common">Cowpea</name>
    <dbReference type="NCBI Taxonomy" id="3917"/>
    <lineage>
        <taxon>Eukaryota</taxon>
        <taxon>Viridiplantae</taxon>
        <taxon>Streptophyta</taxon>
        <taxon>Embryophyta</taxon>
        <taxon>Tracheophyta</taxon>
        <taxon>Spermatophyta</taxon>
        <taxon>Magnoliopsida</taxon>
        <taxon>eudicotyledons</taxon>
        <taxon>Gunneridae</taxon>
        <taxon>Pentapetalae</taxon>
        <taxon>rosids</taxon>
        <taxon>fabids</taxon>
        <taxon>Fabales</taxon>
        <taxon>Fabaceae</taxon>
        <taxon>Papilionoideae</taxon>
        <taxon>50 kb inversion clade</taxon>
        <taxon>NPAAA clade</taxon>
        <taxon>indigoferoid/millettioid clade</taxon>
        <taxon>Phaseoleae</taxon>
        <taxon>Vigna</taxon>
    </lineage>
</organism>
<dbReference type="Proteomes" id="UP000501690">
    <property type="component" value="Linkage Group LG3"/>
</dbReference>
<reference evidence="2 3" key="1">
    <citation type="submission" date="2019-04" db="EMBL/GenBank/DDBJ databases">
        <title>An improved genome assembly and genetic linkage map for asparagus bean, Vigna unguiculata ssp. sesquipedialis.</title>
        <authorList>
            <person name="Xia Q."/>
            <person name="Zhang R."/>
            <person name="Dong Y."/>
        </authorList>
    </citation>
    <scope>NUCLEOTIDE SEQUENCE [LARGE SCALE GENOMIC DNA]</scope>
    <source>
        <tissue evidence="2">Leaf</tissue>
    </source>
</reference>
<dbReference type="EMBL" id="CP039347">
    <property type="protein sequence ID" value="QCD87193.1"/>
    <property type="molecule type" value="Genomic_DNA"/>
</dbReference>
<protein>
    <submittedName>
        <fullName evidence="2">Uncharacterized protein</fullName>
    </submittedName>
</protein>
<feature type="region of interest" description="Disordered" evidence="1">
    <location>
        <begin position="115"/>
        <end position="154"/>
    </location>
</feature>
<gene>
    <name evidence="2" type="ORF">DEO72_LG3g1727</name>
</gene>
<keyword evidence="3" id="KW-1185">Reference proteome</keyword>
<sequence length="154" mass="17434">MGFFDEWNEGYLHIEEDGNERTSSKHLPIHHHHKEVARHVDAPFYPSSLLEQLPSSSARVWSRHSICKLSLVLPFRLAKLSRELLIDLHCSSVKAVANPGESGRELLISPRRVRARLSESDKGSPKPLSRKVAQATYSSFLSERTTRPDERGLA</sequence>
<dbReference type="AlphaFoldDB" id="A0A4D6LFF0"/>
<evidence type="ECO:0000313" key="2">
    <source>
        <dbReference type="EMBL" id="QCD87193.1"/>
    </source>
</evidence>
<feature type="compositionally biased region" description="Basic and acidic residues" evidence="1">
    <location>
        <begin position="144"/>
        <end position="154"/>
    </location>
</feature>
<accession>A0A4D6LFF0</accession>
<name>A0A4D6LFF0_VIGUN</name>
<evidence type="ECO:0000313" key="3">
    <source>
        <dbReference type="Proteomes" id="UP000501690"/>
    </source>
</evidence>
<proteinExistence type="predicted"/>
<evidence type="ECO:0000256" key="1">
    <source>
        <dbReference type="SAM" id="MobiDB-lite"/>
    </source>
</evidence>